<accession>A0ABN2YKL4</accession>
<evidence type="ECO:0000313" key="2">
    <source>
        <dbReference type="Proteomes" id="UP001500443"/>
    </source>
</evidence>
<evidence type="ECO:0000313" key="1">
    <source>
        <dbReference type="EMBL" id="GAA2128898.1"/>
    </source>
</evidence>
<reference evidence="1 2" key="1">
    <citation type="journal article" date="2019" name="Int. J. Syst. Evol. Microbiol.">
        <title>The Global Catalogue of Microorganisms (GCM) 10K type strain sequencing project: providing services to taxonomists for standard genome sequencing and annotation.</title>
        <authorList>
            <consortium name="The Broad Institute Genomics Platform"/>
            <consortium name="The Broad Institute Genome Sequencing Center for Infectious Disease"/>
            <person name="Wu L."/>
            <person name="Ma J."/>
        </authorList>
    </citation>
    <scope>NUCLEOTIDE SEQUENCE [LARGE SCALE GENOMIC DNA]</scope>
    <source>
        <strain evidence="1 2">JCM 15481</strain>
    </source>
</reference>
<dbReference type="EMBL" id="BAAAPF010000119">
    <property type="protein sequence ID" value="GAA2128898.1"/>
    <property type="molecule type" value="Genomic_DNA"/>
</dbReference>
<dbReference type="Proteomes" id="UP001500443">
    <property type="component" value="Unassembled WGS sequence"/>
</dbReference>
<protein>
    <submittedName>
        <fullName evidence="1">Uncharacterized protein</fullName>
    </submittedName>
</protein>
<organism evidence="1 2">
    <name type="scientific">Streptomyces synnematoformans</name>
    <dbReference type="NCBI Taxonomy" id="415721"/>
    <lineage>
        <taxon>Bacteria</taxon>
        <taxon>Bacillati</taxon>
        <taxon>Actinomycetota</taxon>
        <taxon>Actinomycetes</taxon>
        <taxon>Kitasatosporales</taxon>
        <taxon>Streptomycetaceae</taxon>
        <taxon>Streptomyces</taxon>
    </lineage>
</organism>
<sequence>MSLPEPEPSRLSVVGLLRRESVVEGPEADNLHASQLPGIGMAHHSFFHRCLWRRLILARLGTQPINVGKGGEPWFETYGHMALHARDVYVCKALPRGGHPRRSPRRFTGTALCPCYVPTAWPGD</sequence>
<comment type="caution">
    <text evidence="1">The sequence shown here is derived from an EMBL/GenBank/DDBJ whole genome shotgun (WGS) entry which is preliminary data.</text>
</comment>
<keyword evidence="2" id="KW-1185">Reference proteome</keyword>
<gene>
    <name evidence="1" type="ORF">GCM10009802_36510</name>
</gene>
<proteinExistence type="predicted"/>
<name>A0ABN2YKL4_9ACTN</name>